<gene>
    <name evidence="2" type="ORF">ACFQ0P_15890</name>
</gene>
<protein>
    <recommendedName>
        <fullName evidence="4">VIT family protein</fullName>
    </recommendedName>
</protein>
<evidence type="ECO:0000313" key="2">
    <source>
        <dbReference type="EMBL" id="MFD0791875.1"/>
    </source>
</evidence>
<feature type="transmembrane region" description="Helical" evidence="1">
    <location>
        <begin position="45"/>
        <end position="71"/>
    </location>
</feature>
<feature type="transmembrane region" description="Helical" evidence="1">
    <location>
        <begin position="92"/>
        <end position="111"/>
    </location>
</feature>
<keyword evidence="3" id="KW-1185">Reference proteome</keyword>
<keyword evidence="1" id="KW-0472">Membrane</keyword>
<evidence type="ECO:0000256" key="1">
    <source>
        <dbReference type="SAM" id="Phobius"/>
    </source>
</evidence>
<evidence type="ECO:0008006" key="4">
    <source>
        <dbReference type="Google" id="ProtNLM"/>
    </source>
</evidence>
<comment type="caution">
    <text evidence="2">The sequence shown here is derived from an EMBL/GenBank/DDBJ whole genome shotgun (WGS) entry which is preliminary data.</text>
</comment>
<feature type="transmembrane region" description="Helical" evidence="1">
    <location>
        <begin position="21"/>
        <end position="39"/>
    </location>
</feature>
<keyword evidence="1" id="KW-0812">Transmembrane</keyword>
<name>A0ABW3ALK7_9MICO</name>
<dbReference type="EMBL" id="JBHTII010000002">
    <property type="protein sequence ID" value="MFD0791875.1"/>
    <property type="molecule type" value="Genomic_DNA"/>
</dbReference>
<keyword evidence="1" id="KW-1133">Transmembrane helix</keyword>
<organism evidence="2 3">
    <name type="scientific">Microbacterium insulae</name>
    <dbReference type="NCBI Taxonomy" id="483014"/>
    <lineage>
        <taxon>Bacteria</taxon>
        <taxon>Bacillati</taxon>
        <taxon>Actinomycetota</taxon>
        <taxon>Actinomycetes</taxon>
        <taxon>Micrococcales</taxon>
        <taxon>Microbacteriaceae</taxon>
        <taxon>Microbacterium</taxon>
    </lineage>
</organism>
<proteinExistence type="predicted"/>
<dbReference type="Proteomes" id="UP001597055">
    <property type="component" value="Unassembled WGS sequence"/>
</dbReference>
<reference evidence="3" key="1">
    <citation type="journal article" date="2019" name="Int. J. Syst. Evol. Microbiol.">
        <title>The Global Catalogue of Microorganisms (GCM) 10K type strain sequencing project: providing services to taxonomists for standard genome sequencing and annotation.</title>
        <authorList>
            <consortium name="The Broad Institute Genomics Platform"/>
            <consortium name="The Broad Institute Genome Sequencing Center for Infectious Disease"/>
            <person name="Wu L."/>
            <person name="Ma J."/>
        </authorList>
    </citation>
    <scope>NUCLEOTIDE SEQUENCE [LARGE SCALE GENOMIC DNA]</scope>
    <source>
        <strain evidence="3">CCUG 54523</strain>
    </source>
</reference>
<feature type="transmembrane region" description="Helical" evidence="1">
    <location>
        <begin position="148"/>
        <end position="167"/>
    </location>
</feature>
<evidence type="ECO:0000313" key="3">
    <source>
        <dbReference type="Proteomes" id="UP001597055"/>
    </source>
</evidence>
<accession>A0ABW3ALK7</accession>
<sequence>MTNQQMGITPRLARILMSEEAIYGLILVSGMVVVSGLSVGTAVNALVTVVVTVIVFYLAHVYAGTLGRLAATDGRATLRAGLAAAARQSGGMLLASLPPLVVLLMGALGILEENVALWFALIVNTVLLGGLGWFAVARWSTSRLSRIAGAVITAAFGGVLILLKAFISH</sequence>
<feature type="transmembrane region" description="Helical" evidence="1">
    <location>
        <begin position="117"/>
        <end position="136"/>
    </location>
</feature>
<dbReference type="RefSeq" id="WP_204979601.1">
    <property type="nucleotide sequence ID" value="NZ_JBHTII010000002.1"/>
</dbReference>